<dbReference type="GO" id="GO:0008732">
    <property type="term" value="F:L-allo-threonine aldolase activity"/>
    <property type="evidence" value="ECO:0007669"/>
    <property type="project" value="TreeGrafter"/>
</dbReference>
<organism evidence="5 6">
    <name type="scientific">Grifola frondosa</name>
    <name type="common">Maitake</name>
    <name type="synonym">Polyporus frondosus</name>
    <dbReference type="NCBI Taxonomy" id="5627"/>
    <lineage>
        <taxon>Eukaryota</taxon>
        <taxon>Fungi</taxon>
        <taxon>Dikarya</taxon>
        <taxon>Basidiomycota</taxon>
        <taxon>Agaricomycotina</taxon>
        <taxon>Agaricomycetes</taxon>
        <taxon>Polyporales</taxon>
        <taxon>Grifolaceae</taxon>
        <taxon>Grifola</taxon>
    </lineage>
</organism>
<dbReference type="InterPro" id="IPR015424">
    <property type="entry name" value="PyrdxlP-dep_Trfase"/>
</dbReference>
<dbReference type="GO" id="GO:0006567">
    <property type="term" value="P:L-threonine catabolic process"/>
    <property type="evidence" value="ECO:0007669"/>
    <property type="project" value="TreeGrafter"/>
</dbReference>
<dbReference type="OrthoDB" id="10261951at2759"/>
<comment type="cofactor">
    <cofactor evidence="1">
        <name>pyridoxal 5'-phosphate</name>
        <dbReference type="ChEBI" id="CHEBI:597326"/>
    </cofactor>
</comment>
<name>A0A1C7MX45_GRIFR</name>
<evidence type="ECO:0000256" key="2">
    <source>
        <dbReference type="ARBA" id="ARBA00006966"/>
    </source>
</evidence>
<dbReference type="Proteomes" id="UP000092993">
    <property type="component" value="Unassembled WGS sequence"/>
</dbReference>
<dbReference type="PANTHER" id="PTHR48097:SF9">
    <property type="entry name" value="L-THREONINE ALDOLASE"/>
    <property type="match status" value="1"/>
</dbReference>
<dbReference type="Gene3D" id="3.90.1150.10">
    <property type="entry name" value="Aspartate Aminotransferase, domain 1"/>
    <property type="match status" value="1"/>
</dbReference>
<proteinExistence type="inferred from homology"/>
<dbReference type="AlphaFoldDB" id="A0A1C7MX45"/>
<keyword evidence="3" id="KW-0663">Pyridoxal phosphate</keyword>
<gene>
    <name evidence="5" type="primary">gly1</name>
    <name evidence="5" type="ORF">A0H81_00561</name>
</gene>
<feature type="domain" description="Aromatic amino acid beta-eliminating lyase/threonine aldolase" evidence="4">
    <location>
        <begin position="161"/>
        <end position="307"/>
    </location>
</feature>
<dbReference type="OMA" id="MRQTGFM"/>
<dbReference type="Gene3D" id="3.40.640.10">
    <property type="entry name" value="Type I PLP-dependent aspartate aminotransferase-like (Major domain)"/>
    <property type="match status" value="2"/>
</dbReference>
<dbReference type="InterPro" id="IPR015422">
    <property type="entry name" value="PyrdxlP-dep_Trfase_small"/>
</dbReference>
<comment type="caution">
    <text evidence="5">The sequence shown here is derived from an EMBL/GenBank/DDBJ whole genome shotgun (WGS) entry which is preliminary data.</text>
</comment>
<keyword evidence="6" id="KW-1185">Reference proteome</keyword>
<evidence type="ECO:0000313" key="6">
    <source>
        <dbReference type="Proteomes" id="UP000092993"/>
    </source>
</evidence>
<reference evidence="5 6" key="1">
    <citation type="submission" date="2016-03" db="EMBL/GenBank/DDBJ databases">
        <title>Whole genome sequencing of Grifola frondosa 9006-11.</title>
        <authorList>
            <person name="Min B."/>
            <person name="Park H."/>
            <person name="Kim J.-G."/>
            <person name="Cho H."/>
            <person name="Oh Y.-L."/>
            <person name="Kong W.-S."/>
            <person name="Choi I.-G."/>
        </authorList>
    </citation>
    <scope>NUCLEOTIDE SEQUENCE [LARGE SCALE GENOMIC DNA]</scope>
    <source>
        <strain evidence="5 6">9006-11</strain>
    </source>
</reference>
<dbReference type="EMBL" id="LUGG01000001">
    <property type="protein sequence ID" value="OBZ79664.1"/>
    <property type="molecule type" value="Genomic_DNA"/>
</dbReference>
<evidence type="ECO:0000259" key="4">
    <source>
        <dbReference type="Pfam" id="PF01212"/>
    </source>
</evidence>
<sequence length="392" mass="43180">MSRFPRFFSVLQQRPRHLLDHSLSQGRRYLMAASIESARAKIAEDIKIDIFTATQVADNAKALKEISRSFIFPTAEMYAYAIRASLGDDVYYEPSTKALEAHMAKITGKEAALFVPSGTMSNQLALRTHLKQPPYSVLCDHRAHIARSSSHSGRCPGTHRFRAPTQVVELENTLNGTIIPQEDVIVISDYVHSKGLIMHLDGARIWDVVAQTATPLHELCAPFDSVRLSDSCLVGPKEFITKARWFRKLFGGGMRQIGVLSASAAYALSHNFQLLPAVHALAKRLETGLEEIGVEITSAAETCMVFFDPSPIGVTYAELVDRASKLPEPIKLGGSRLVIHIQTSPAAVEDFLTLVRQLADEKKQAGFVPPERKASPNGRPYSSIYVRSGVKA</sequence>
<dbReference type="SUPFAM" id="SSF53383">
    <property type="entry name" value="PLP-dependent transferases"/>
    <property type="match status" value="1"/>
</dbReference>
<evidence type="ECO:0000313" key="5">
    <source>
        <dbReference type="EMBL" id="OBZ79664.1"/>
    </source>
</evidence>
<protein>
    <submittedName>
        <fullName evidence="5">Putative low-specificity L-threonine aldolase</fullName>
    </submittedName>
</protein>
<dbReference type="Pfam" id="PF01212">
    <property type="entry name" value="Beta_elim_lyase"/>
    <property type="match status" value="2"/>
</dbReference>
<dbReference type="PANTHER" id="PTHR48097">
    <property type="entry name" value="L-THREONINE ALDOLASE-RELATED"/>
    <property type="match status" value="1"/>
</dbReference>
<dbReference type="InterPro" id="IPR001597">
    <property type="entry name" value="ArAA_b-elim_lyase/Thr_aldolase"/>
</dbReference>
<dbReference type="InterPro" id="IPR015421">
    <property type="entry name" value="PyrdxlP-dep_Trfase_major"/>
</dbReference>
<accession>A0A1C7MX45</accession>
<dbReference type="GO" id="GO:0006545">
    <property type="term" value="P:glycine biosynthetic process"/>
    <property type="evidence" value="ECO:0007669"/>
    <property type="project" value="TreeGrafter"/>
</dbReference>
<comment type="similarity">
    <text evidence="2">Belongs to the threonine aldolase family.</text>
</comment>
<dbReference type="GO" id="GO:0005829">
    <property type="term" value="C:cytosol"/>
    <property type="evidence" value="ECO:0007669"/>
    <property type="project" value="TreeGrafter"/>
</dbReference>
<feature type="domain" description="Aromatic amino acid beta-eliminating lyase/threonine aldolase" evidence="4">
    <location>
        <begin position="72"/>
        <end position="147"/>
    </location>
</feature>
<evidence type="ECO:0000256" key="3">
    <source>
        <dbReference type="ARBA" id="ARBA00022898"/>
    </source>
</evidence>
<evidence type="ECO:0000256" key="1">
    <source>
        <dbReference type="ARBA" id="ARBA00001933"/>
    </source>
</evidence>
<dbReference type="STRING" id="5627.A0A1C7MX45"/>